<organism evidence="2 3">
    <name type="scientific">Aporhodopirellula rubra</name>
    <dbReference type="NCBI Taxonomy" id="980271"/>
    <lineage>
        <taxon>Bacteria</taxon>
        <taxon>Pseudomonadati</taxon>
        <taxon>Planctomycetota</taxon>
        <taxon>Planctomycetia</taxon>
        <taxon>Pirellulales</taxon>
        <taxon>Pirellulaceae</taxon>
        <taxon>Aporhodopirellula</taxon>
    </lineage>
</organism>
<feature type="transmembrane region" description="Helical" evidence="1">
    <location>
        <begin position="75"/>
        <end position="96"/>
    </location>
</feature>
<feature type="transmembrane region" description="Helical" evidence="1">
    <location>
        <begin position="7"/>
        <end position="29"/>
    </location>
</feature>
<gene>
    <name evidence="2" type="ORF">FHS27_002441</name>
</gene>
<dbReference type="Proteomes" id="UP000536179">
    <property type="component" value="Unassembled WGS sequence"/>
</dbReference>
<accession>A0A7W5DYM2</accession>
<evidence type="ECO:0000313" key="3">
    <source>
        <dbReference type="Proteomes" id="UP000536179"/>
    </source>
</evidence>
<keyword evidence="1" id="KW-0812">Transmembrane</keyword>
<feature type="transmembrane region" description="Helical" evidence="1">
    <location>
        <begin position="41"/>
        <end position="63"/>
    </location>
</feature>
<name>A0A7W5DYM2_9BACT</name>
<dbReference type="PROSITE" id="PS51257">
    <property type="entry name" value="PROKAR_LIPOPROTEIN"/>
    <property type="match status" value="1"/>
</dbReference>
<evidence type="ECO:0000256" key="1">
    <source>
        <dbReference type="SAM" id="Phobius"/>
    </source>
</evidence>
<evidence type="ECO:0000313" key="2">
    <source>
        <dbReference type="EMBL" id="MBB3206629.1"/>
    </source>
</evidence>
<dbReference type="RefSeq" id="WP_184305091.1">
    <property type="nucleotide sequence ID" value="NZ_JACHXU010000007.1"/>
</dbReference>
<protein>
    <submittedName>
        <fullName evidence="2">p-aminobenzoyl-glutamate transporter AbgT</fullName>
    </submittedName>
</protein>
<keyword evidence="1" id="KW-1133">Transmembrane helix</keyword>
<reference evidence="2 3" key="1">
    <citation type="submission" date="2020-08" db="EMBL/GenBank/DDBJ databases">
        <title>Genomic Encyclopedia of Type Strains, Phase III (KMG-III): the genomes of soil and plant-associated and newly described type strains.</title>
        <authorList>
            <person name="Whitman W."/>
        </authorList>
    </citation>
    <scope>NUCLEOTIDE SEQUENCE [LARGE SCALE GENOMIC DNA]</scope>
    <source>
        <strain evidence="2 3">CECT 8075</strain>
    </source>
</reference>
<dbReference type="EMBL" id="JACHXU010000007">
    <property type="protein sequence ID" value="MBB3206629.1"/>
    <property type="molecule type" value="Genomic_DNA"/>
</dbReference>
<dbReference type="AlphaFoldDB" id="A0A7W5DYM2"/>
<keyword evidence="3" id="KW-1185">Reference proteome</keyword>
<proteinExistence type="predicted"/>
<sequence length="97" mass="11044">MRPSKKITIRFNVMLILFSACYGIFNFALSDAAKGISLEGIILTSLVDMVRFLVVMFLVAYFVREFWNRLIADIFAIRMLDYREAIAIVVVMGIIAS</sequence>
<keyword evidence="1" id="KW-0472">Membrane</keyword>
<comment type="caution">
    <text evidence="2">The sequence shown here is derived from an EMBL/GenBank/DDBJ whole genome shotgun (WGS) entry which is preliminary data.</text>
</comment>